<proteinExistence type="predicted"/>
<dbReference type="RefSeq" id="WP_076819564.1">
    <property type="nucleotide sequence ID" value="NZ_MOMC01000050.1"/>
</dbReference>
<dbReference type="InterPro" id="IPR009799">
    <property type="entry name" value="EthD_dom"/>
</dbReference>
<keyword evidence="3" id="KW-1185">Reference proteome</keyword>
<dbReference type="NCBIfam" id="TIGR02118">
    <property type="entry name" value="EthD family reductase"/>
    <property type="match status" value="1"/>
</dbReference>
<evidence type="ECO:0000259" key="1">
    <source>
        <dbReference type="Pfam" id="PF07110"/>
    </source>
</evidence>
<evidence type="ECO:0000313" key="3">
    <source>
        <dbReference type="Proteomes" id="UP000188929"/>
    </source>
</evidence>
<name>A0A1V2I7Z4_9ACTN</name>
<dbReference type="GO" id="GO:0016491">
    <property type="term" value="F:oxidoreductase activity"/>
    <property type="evidence" value="ECO:0007669"/>
    <property type="project" value="InterPro"/>
</dbReference>
<reference evidence="3" key="1">
    <citation type="submission" date="2016-10" db="EMBL/GenBank/DDBJ databases">
        <title>Frankia sp. NRRL B-16386 Genome sequencing.</title>
        <authorList>
            <person name="Ghodhbane-Gtari F."/>
            <person name="Swanson E."/>
            <person name="Gueddou A."/>
            <person name="Hezbri K."/>
            <person name="Ktari K."/>
            <person name="Nouioui I."/>
            <person name="Morris K."/>
            <person name="Simpson S."/>
            <person name="Abebe-Akele F."/>
            <person name="Thomas K."/>
            <person name="Gtari M."/>
            <person name="Tisa L.S."/>
        </authorList>
    </citation>
    <scope>NUCLEOTIDE SEQUENCE [LARGE SCALE GENOMIC DNA]</scope>
    <source>
        <strain evidence="3">NRRL B-16386</strain>
    </source>
</reference>
<dbReference type="OrthoDB" id="2613214at2"/>
<sequence>MLKVIMLLKRKPGLSLAEFIEHYESVHVPLVEKLATRARRYERHFLHPAGNVVLGGEPVEPEYDVITEIWYDDMAAFTDEQRDARQHADLVGAVIADEKVLFDRAKTRVAFAEDRVSDLTAGSVEDGRSAGDERRRG</sequence>
<evidence type="ECO:0000313" key="2">
    <source>
        <dbReference type="EMBL" id="ONH26607.1"/>
    </source>
</evidence>
<gene>
    <name evidence="2" type="ORF">BL253_24505</name>
</gene>
<dbReference type="STRING" id="1834516.BL253_24505"/>
<comment type="caution">
    <text evidence="2">The sequence shown here is derived from an EMBL/GenBank/DDBJ whole genome shotgun (WGS) entry which is preliminary data.</text>
</comment>
<dbReference type="Pfam" id="PF07110">
    <property type="entry name" value="EthD"/>
    <property type="match status" value="1"/>
</dbReference>
<dbReference type="InterPro" id="IPR011008">
    <property type="entry name" value="Dimeric_a/b-barrel"/>
</dbReference>
<protein>
    <submittedName>
        <fullName evidence="2">Ethyl tert-butyl ether degradation protein EthD</fullName>
    </submittedName>
</protein>
<dbReference type="Proteomes" id="UP000188929">
    <property type="component" value="Unassembled WGS sequence"/>
</dbReference>
<dbReference type="EMBL" id="MOMC01000050">
    <property type="protein sequence ID" value="ONH26607.1"/>
    <property type="molecule type" value="Genomic_DNA"/>
</dbReference>
<feature type="domain" description="EthD" evidence="1">
    <location>
        <begin position="11"/>
        <end position="104"/>
    </location>
</feature>
<dbReference type="SUPFAM" id="SSF54909">
    <property type="entry name" value="Dimeric alpha+beta barrel"/>
    <property type="match status" value="1"/>
</dbReference>
<dbReference type="AlphaFoldDB" id="A0A1V2I7Z4"/>
<organism evidence="2 3">
    <name type="scientific">Pseudofrankia asymbiotica</name>
    <dbReference type="NCBI Taxonomy" id="1834516"/>
    <lineage>
        <taxon>Bacteria</taxon>
        <taxon>Bacillati</taxon>
        <taxon>Actinomycetota</taxon>
        <taxon>Actinomycetes</taxon>
        <taxon>Frankiales</taxon>
        <taxon>Frankiaceae</taxon>
        <taxon>Pseudofrankia</taxon>
    </lineage>
</organism>
<dbReference type="Gene3D" id="3.30.70.100">
    <property type="match status" value="1"/>
</dbReference>
<accession>A0A1V2I7Z4</accession>